<sequence>MSGETLPYAGPWAGVFPAPAPVPSVGMPPRQTGRPDHQLVRAGIAAATAGAVEPGAACAKPVHLPARHPLCDQRAGSRPGRVGTALRRSTGARPFRRSAAAGG</sequence>
<comment type="caution">
    <text evidence="2">The sequence shown here is derived from an EMBL/GenBank/DDBJ whole genome shotgun (WGS) entry which is preliminary data.</text>
</comment>
<dbReference type="EMBL" id="JAANIT010008512">
    <property type="protein sequence ID" value="KAG1529205.1"/>
    <property type="molecule type" value="Genomic_DNA"/>
</dbReference>
<evidence type="ECO:0000313" key="3">
    <source>
        <dbReference type="Proteomes" id="UP000717996"/>
    </source>
</evidence>
<accession>A0A9P6XN99</accession>
<feature type="region of interest" description="Disordered" evidence="1">
    <location>
        <begin position="69"/>
        <end position="103"/>
    </location>
</feature>
<dbReference type="Proteomes" id="UP000717996">
    <property type="component" value="Unassembled WGS sequence"/>
</dbReference>
<name>A0A9P6XN99_RHIOR</name>
<protein>
    <submittedName>
        <fullName evidence="2">Uncharacterized protein</fullName>
    </submittedName>
</protein>
<reference evidence="2" key="1">
    <citation type="journal article" date="2020" name="Microb. Genom.">
        <title>Genetic diversity of clinical and environmental Mucorales isolates obtained from an investigation of mucormycosis cases among solid organ transplant recipients.</title>
        <authorList>
            <person name="Nguyen M.H."/>
            <person name="Kaul D."/>
            <person name="Muto C."/>
            <person name="Cheng S.J."/>
            <person name="Richter R.A."/>
            <person name="Bruno V.M."/>
            <person name="Liu G."/>
            <person name="Beyhan S."/>
            <person name="Sundermann A.J."/>
            <person name="Mounaud S."/>
            <person name="Pasculle A.W."/>
            <person name="Nierman W.C."/>
            <person name="Driscoll E."/>
            <person name="Cumbie R."/>
            <person name="Clancy C.J."/>
            <person name="Dupont C.L."/>
        </authorList>
    </citation>
    <scope>NUCLEOTIDE SEQUENCE</scope>
    <source>
        <strain evidence="2">GL16</strain>
    </source>
</reference>
<gene>
    <name evidence="2" type="ORF">G6F51_014223</name>
</gene>
<dbReference type="AlphaFoldDB" id="A0A9P6XN99"/>
<organism evidence="2 3">
    <name type="scientific">Rhizopus oryzae</name>
    <name type="common">Mucormycosis agent</name>
    <name type="synonym">Rhizopus arrhizus var. delemar</name>
    <dbReference type="NCBI Taxonomy" id="64495"/>
    <lineage>
        <taxon>Eukaryota</taxon>
        <taxon>Fungi</taxon>
        <taxon>Fungi incertae sedis</taxon>
        <taxon>Mucoromycota</taxon>
        <taxon>Mucoromycotina</taxon>
        <taxon>Mucoromycetes</taxon>
        <taxon>Mucorales</taxon>
        <taxon>Mucorineae</taxon>
        <taxon>Rhizopodaceae</taxon>
        <taxon>Rhizopus</taxon>
    </lineage>
</organism>
<proteinExistence type="predicted"/>
<evidence type="ECO:0000313" key="2">
    <source>
        <dbReference type="EMBL" id="KAG1529205.1"/>
    </source>
</evidence>
<evidence type="ECO:0000256" key="1">
    <source>
        <dbReference type="SAM" id="MobiDB-lite"/>
    </source>
</evidence>